<feature type="chain" id="PRO_5031382938" evidence="1">
    <location>
        <begin position="23"/>
        <end position="92"/>
    </location>
</feature>
<dbReference type="EMBL" id="JACHHT010000002">
    <property type="protein sequence ID" value="MBB6522131.1"/>
    <property type="molecule type" value="Genomic_DNA"/>
</dbReference>
<dbReference type="RefSeq" id="WP_166846673.1">
    <property type="nucleotide sequence ID" value="NZ_JAAONY010000002.1"/>
</dbReference>
<gene>
    <name evidence="2" type="ORF">HNR48_002416</name>
</gene>
<organism evidence="2 3">
    <name type="scientific">Pseudoteredinibacter isoporae</name>
    <dbReference type="NCBI Taxonomy" id="570281"/>
    <lineage>
        <taxon>Bacteria</taxon>
        <taxon>Pseudomonadati</taxon>
        <taxon>Pseudomonadota</taxon>
        <taxon>Gammaproteobacteria</taxon>
        <taxon>Cellvibrionales</taxon>
        <taxon>Cellvibrionaceae</taxon>
        <taxon>Pseudoteredinibacter</taxon>
    </lineage>
</organism>
<evidence type="ECO:0000313" key="3">
    <source>
        <dbReference type="Proteomes" id="UP000528457"/>
    </source>
</evidence>
<keyword evidence="1" id="KW-0732">Signal</keyword>
<protein>
    <submittedName>
        <fullName evidence="2">Putative transcriptional regulator</fullName>
    </submittedName>
</protein>
<accession>A0A7X0JVF7</accession>
<feature type="signal peptide" evidence="1">
    <location>
        <begin position="1"/>
        <end position="22"/>
    </location>
</feature>
<evidence type="ECO:0000256" key="1">
    <source>
        <dbReference type="SAM" id="SignalP"/>
    </source>
</evidence>
<dbReference type="Proteomes" id="UP000528457">
    <property type="component" value="Unassembled WGS sequence"/>
</dbReference>
<proteinExistence type="predicted"/>
<name>A0A7X0JVF7_9GAMM</name>
<comment type="caution">
    <text evidence="2">The sequence shown here is derived from an EMBL/GenBank/DDBJ whole genome shotgun (WGS) entry which is preliminary data.</text>
</comment>
<dbReference type="InParanoid" id="A0A7X0JVF7"/>
<reference evidence="2 3" key="1">
    <citation type="submission" date="2020-08" db="EMBL/GenBank/DDBJ databases">
        <title>Genomic Encyclopedia of Type Strains, Phase IV (KMG-IV): sequencing the most valuable type-strain genomes for metagenomic binning, comparative biology and taxonomic classification.</title>
        <authorList>
            <person name="Goeker M."/>
        </authorList>
    </citation>
    <scope>NUCLEOTIDE SEQUENCE [LARGE SCALE GENOMIC DNA]</scope>
    <source>
        <strain evidence="2 3">DSM 22368</strain>
    </source>
</reference>
<sequence>MTKFIKTFAVISIAALSLTACDKINNANRTMDTMLGGDFKVYIAGHNKVYTVTNGKVTSVPEKGYYVFYANVDGKKRLVQSPIATTTIEKID</sequence>
<keyword evidence="3" id="KW-1185">Reference proteome</keyword>
<evidence type="ECO:0000313" key="2">
    <source>
        <dbReference type="EMBL" id="MBB6522131.1"/>
    </source>
</evidence>
<dbReference type="AlphaFoldDB" id="A0A7X0JVF7"/>
<dbReference type="PROSITE" id="PS51257">
    <property type="entry name" value="PROKAR_LIPOPROTEIN"/>
    <property type="match status" value="1"/>
</dbReference>